<sequence>MGEEPVKSNSKNGTDAPKINEPSEADPCMIEFKNSFYKPKFLENTVRRGCEKTGFTPIGVYIAAILLILLIILLIVVLVLAITWPRQPHHLQFPVCEKPACLRAAAQIQENWNSSISPCQNVWQWACNGWLNKNSLPSGRSLWSIHEQVKLEEFSRIHDYISTLELPLYSQMVEWKMKYLYEGCLNIDNINVDKATPLVHIISQFEIQEEDDDIWPEFPEGFMETMDAIEEMIDIGVI</sequence>
<proteinExistence type="inferred from homology"/>
<dbReference type="InterPro" id="IPR000718">
    <property type="entry name" value="Peptidase_M13"/>
</dbReference>
<evidence type="ECO:0000256" key="2">
    <source>
        <dbReference type="ARBA" id="ARBA00007357"/>
    </source>
</evidence>
<dbReference type="Gene3D" id="3.40.390.10">
    <property type="entry name" value="Collagenase (Catalytic Domain)"/>
    <property type="match status" value="1"/>
</dbReference>
<feature type="region of interest" description="Disordered" evidence="3">
    <location>
        <begin position="1"/>
        <end position="24"/>
    </location>
</feature>
<keyword evidence="7" id="KW-1185">Reference proteome</keyword>
<evidence type="ECO:0000259" key="5">
    <source>
        <dbReference type="Pfam" id="PF05649"/>
    </source>
</evidence>
<dbReference type="Gene3D" id="1.10.1380.10">
    <property type="entry name" value="Neutral endopeptidase , domain2"/>
    <property type="match status" value="1"/>
</dbReference>
<feature type="transmembrane region" description="Helical" evidence="4">
    <location>
        <begin position="58"/>
        <end position="82"/>
    </location>
</feature>
<dbReference type="GO" id="GO:0016485">
    <property type="term" value="P:protein processing"/>
    <property type="evidence" value="ECO:0007669"/>
    <property type="project" value="TreeGrafter"/>
</dbReference>
<feature type="domain" description="Peptidase M13 N-terminal" evidence="5">
    <location>
        <begin position="118"/>
        <end position="226"/>
    </location>
</feature>
<dbReference type="GO" id="GO:0005886">
    <property type="term" value="C:plasma membrane"/>
    <property type="evidence" value="ECO:0007669"/>
    <property type="project" value="UniProtKB-SubCell"/>
</dbReference>
<reference evidence="7" key="1">
    <citation type="submission" date="2023-01" db="EMBL/GenBank/DDBJ databases">
        <title>Key to firefly adult light organ development and bioluminescence: homeobox transcription factors regulate luciferase expression and transportation to peroxisome.</title>
        <authorList>
            <person name="Fu X."/>
        </authorList>
    </citation>
    <scope>NUCLEOTIDE SEQUENCE [LARGE SCALE GENOMIC DNA]</scope>
</reference>
<comment type="similarity">
    <text evidence="2">Belongs to the peptidase M13 family.</text>
</comment>
<comment type="subcellular location">
    <subcellularLocation>
        <location evidence="1">Cell membrane</location>
        <topology evidence="1">Single-pass type II membrane protein</topology>
    </subcellularLocation>
</comment>
<dbReference type="InterPro" id="IPR008753">
    <property type="entry name" value="Peptidase_M13_N"/>
</dbReference>
<dbReference type="AlphaFoldDB" id="A0AAN7SE78"/>
<dbReference type="Proteomes" id="UP001353858">
    <property type="component" value="Unassembled WGS sequence"/>
</dbReference>
<gene>
    <name evidence="6" type="ORF">RN001_010038</name>
</gene>
<dbReference type="PANTHER" id="PTHR11733:SF167">
    <property type="entry name" value="FI17812P1-RELATED"/>
    <property type="match status" value="1"/>
</dbReference>
<dbReference type="PANTHER" id="PTHR11733">
    <property type="entry name" value="ZINC METALLOPROTEASE FAMILY M13 NEPRILYSIN-RELATED"/>
    <property type="match status" value="1"/>
</dbReference>
<accession>A0AAN7SE78</accession>
<protein>
    <recommendedName>
        <fullName evidence="5">Peptidase M13 N-terminal domain-containing protein</fullName>
    </recommendedName>
</protein>
<evidence type="ECO:0000256" key="1">
    <source>
        <dbReference type="ARBA" id="ARBA00004401"/>
    </source>
</evidence>
<dbReference type="GO" id="GO:0004222">
    <property type="term" value="F:metalloendopeptidase activity"/>
    <property type="evidence" value="ECO:0007669"/>
    <property type="project" value="InterPro"/>
</dbReference>
<organism evidence="6 7">
    <name type="scientific">Aquatica leii</name>
    <dbReference type="NCBI Taxonomy" id="1421715"/>
    <lineage>
        <taxon>Eukaryota</taxon>
        <taxon>Metazoa</taxon>
        <taxon>Ecdysozoa</taxon>
        <taxon>Arthropoda</taxon>
        <taxon>Hexapoda</taxon>
        <taxon>Insecta</taxon>
        <taxon>Pterygota</taxon>
        <taxon>Neoptera</taxon>
        <taxon>Endopterygota</taxon>
        <taxon>Coleoptera</taxon>
        <taxon>Polyphaga</taxon>
        <taxon>Elateriformia</taxon>
        <taxon>Elateroidea</taxon>
        <taxon>Lampyridae</taxon>
        <taxon>Luciolinae</taxon>
        <taxon>Aquatica</taxon>
    </lineage>
</organism>
<comment type="caution">
    <text evidence="6">The sequence shown here is derived from an EMBL/GenBank/DDBJ whole genome shotgun (WGS) entry which is preliminary data.</text>
</comment>
<evidence type="ECO:0000256" key="4">
    <source>
        <dbReference type="SAM" id="Phobius"/>
    </source>
</evidence>
<name>A0AAN7SE78_9COLE</name>
<dbReference type="PROSITE" id="PS51885">
    <property type="entry name" value="NEPRILYSIN"/>
    <property type="match status" value="1"/>
</dbReference>
<evidence type="ECO:0000313" key="6">
    <source>
        <dbReference type="EMBL" id="KAK4877532.1"/>
    </source>
</evidence>
<evidence type="ECO:0000256" key="3">
    <source>
        <dbReference type="SAM" id="MobiDB-lite"/>
    </source>
</evidence>
<evidence type="ECO:0000313" key="7">
    <source>
        <dbReference type="Proteomes" id="UP001353858"/>
    </source>
</evidence>
<keyword evidence="4" id="KW-0812">Transmembrane</keyword>
<keyword evidence="4" id="KW-1133">Transmembrane helix</keyword>
<dbReference type="InterPro" id="IPR042089">
    <property type="entry name" value="Peptidase_M13_dom_2"/>
</dbReference>
<keyword evidence="4" id="KW-0472">Membrane</keyword>
<dbReference type="Pfam" id="PF05649">
    <property type="entry name" value="Peptidase_M13_N"/>
    <property type="match status" value="1"/>
</dbReference>
<dbReference type="InterPro" id="IPR024079">
    <property type="entry name" value="MetalloPept_cat_dom_sf"/>
</dbReference>
<dbReference type="SUPFAM" id="SSF55486">
    <property type="entry name" value="Metalloproteases ('zincins'), catalytic domain"/>
    <property type="match status" value="1"/>
</dbReference>
<dbReference type="EMBL" id="JARPUR010000004">
    <property type="protein sequence ID" value="KAK4877532.1"/>
    <property type="molecule type" value="Genomic_DNA"/>
</dbReference>